<dbReference type="Gene3D" id="1.10.287.70">
    <property type="match status" value="1"/>
</dbReference>
<evidence type="ECO:0000256" key="2">
    <source>
        <dbReference type="ARBA" id="ARBA00022692"/>
    </source>
</evidence>
<reference evidence="7 8" key="1">
    <citation type="submission" date="2024-02" db="EMBL/GenBank/DDBJ databases">
        <authorList>
            <person name="Chen Y."/>
            <person name="Shah S."/>
            <person name="Dougan E. K."/>
            <person name="Thang M."/>
            <person name="Chan C."/>
        </authorList>
    </citation>
    <scope>NUCLEOTIDE SEQUENCE [LARGE SCALE GENOMIC DNA]</scope>
</reference>
<dbReference type="Proteomes" id="UP001642484">
    <property type="component" value="Unassembled WGS sequence"/>
</dbReference>
<dbReference type="EMBL" id="CAXAMN010002136">
    <property type="protein sequence ID" value="CAK8997951.1"/>
    <property type="molecule type" value="Genomic_DNA"/>
</dbReference>
<dbReference type="Gene3D" id="1.20.120.350">
    <property type="entry name" value="Voltage-gated potassium channels. Chain C"/>
    <property type="match status" value="1"/>
</dbReference>
<keyword evidence="8" id="KW-1185">Reference proteome</keyword>
<evidence type="ECO:0000256" key="4">
    <source>
        <dbReference type="ARBA" id="ARBA00023136"/>
    </source>
</evidence>
<evidence type="ECO:0000259" key="6">
    <source>
        <dbReference type="Pfam" id="PF00520"/>
    </source>
</evidence>
<feature type="transmembrane region" description="Helical" evidence="5">
    <location>
        <begin position="59"/>
        <end position="80"/>
    </location>
</feature>
<dbReference type="InterPro" id="IPR043203">
    <property type="entry name" value="VGCC_Ca_Na"/>
</dbReference>
<dbReference type="Pfam" id="PF00520">
    <property type="entry name" value="Ion_trans"/>
    <property type="match status" value="1"/>
</dbReference>
<comment type="caution">
    <text evidence="7">The sequence shown here is derived from an EMBL/GenBank/DDBJ whole genome shotgun (WGS) entry which is preliminary data.</text>
</comment>
<feature type="transmembrane region" description="Helical" evidence="5">
    <location>
        <begin position="190"/>
        <end position="212"/>
    </location>
</feature>
<evidence type="ECO:0000256" key="5">
    <source>
        <dbReference type="SAM" id="Phobius"/>
    </source>
</evidence>
<proteinExistence type="predicted"/>
<keyword evidence="4 5" id="KW-0472">Membrane</keyword>
<dbReference type="InterPro" id="IPR027359">
    <property type="entry name" value="Volt_channel_dom_sf"/>
</dbReference>
<evidence type="ECO:0000313" key="7">
    <source>
        <dbReference type="EMBL" id="CAK8997951.1"/>
    </source>
</evidence>
<protein>
    <recommendedName>
        <fullName evidence="6">Ion transport domain-containing protein</fullName>
    </recommendedName>
</protein>
<evidence type="ECO:0000313" key="8">
    <source>
        <dbReference type="Proteomes" id="UP001642484"/>
    </source>
</evidence>
<keyword evidence="3 5" id="KW-1133">Transmembrane helix</keyword>
<keyword evidence="2 5" id="KW-0812">Transmembrane</keyword>
<dbReference type="InterPro" id="IPR005821">
    <property type="entry name" value="Ion_trans_dom"/>
</dbReference>
<sequence>MSALVKLACRRVKRVFAQFRESLQPETHEVLGFVDVWELFNPEYRHHLYRKEKHIANSALFNGFIMLAVTINTILVGVEVDTATEVMAWDRIGFVMLEAAFCLLFTLELCIRIDQQSWGYFQDLLNLLDYSLVIASWLDVATSASTYRERVQLASTIRVFRFVRIIRLAQNSKSQLLVIARGLANAVEHVIQLSIITAVFVFMMAVVLTSLVAQDAYAISRWPQAKMYAGSVWRSTITVMQLATLDLWSEVAIRLFEISPLSLVTIVFTLFLLNFGIINHLVAIMVDRVSNISGEHNEVQEKLMGKAHDMLIRSLEEDLRSGIGLDGKLSMQVFHKLIQTPTVNAKLQMMGISDEEAQAFYEIMDGERHGGITAHQFVLGLSKAKGKAKSVDMVKLISVVNRQTSRASKLVRRVQGLIQEVDELQKCFNDLGRGLTRERVVQRQQDQRQQELRQQKNDSDLFYQAMELQRQFAQVRVKMQ</sequence>
<comment type="subcellular location">
    <subcellularLocation>
        <location evidence="1">Membrane</location>
        <topology evidence="1">Multi-pass membrane protein</topology>
    </subcellularLocation>
</comment>
<feature type="transmembrane region" description="Helical" evidence="5">
    <location>
        <begin position="261"/>
        <end position="286"/>
    </location>
</feature>
<dbReference type="SUPFAM" id="SSF81324">
    <property type="entry name" value="Voltage-gated potassium channels"/>
    <property type="match status" value="1"/>
</dbReference>
<feature type="domain" description="Ion transport" evidence="6">
    <location>
        <begin position="60"/>
        <end position="292"/>
    </location>
</feature>
<evidence type="ECO:0000256" key="1">
    <source>
        <dbReference type="ARBA" id="ARBA00004141"/>
    </source>
</evidence>
<evidence type="ECO:0000256" key="3">
    <source>
        <dbReference type="ARBA" id="ARBA00022989"/>
    </source>
</evidence>
<organism evidence="7 8">
    <name type="scientific">Durusdinium trenchii</name>
    <dbReference type="NCBI Taxonomy" id="1381693"/>
    <lineage>
        <taxon>Eukaryota</taxon>
        <taxon>Sar</taxon>
        <taxon>Alveolata</taxon>
        <taxon>Dinophyceae</taxon>
        <taxon>Suessiales</taxon>
        <taxon>Symbiodiniaceae</taxon>
        <taxon>Durusdinium</taxon>
    </lineage>
</organism>
<feature type="transmembrane region" description="Helical" evidence="5">
    <location>
        <begin position="92"/>
        <end position="111"/>
    </location>
</feature>
<name>A0ABP0I5U7_9DINO</name>
<dbReference type="PANTHER" id="PTHR10037">
    <property type="entry name" value="VOLTAGE-GATED CATION CHANNEL CALCIUM AND SODIUM"/>
    <property type="match status" value="1"/>
</dbReference>
<gene>
    <name evidence="7" type="ORF">CCMP2556_LOCUS5053</name>
</gene>
<dbReference type="PANTHER" id="PTHR10037:SF62">
    <property type="entry name" value="SODIUM CHANNEL PROTEIN 60E"/>
    <property type="match status" value="1"/>
</dbReference>
<accession>A0ABP0I5U7</accession>